<keyword evidence="3" id="KW-0732">Signal</keyword>
<evidence type="ECO:0000256" key="3">
    <source>
        <dbReference type="SAM" id="SignalP"/>
    </source>
</evidence>
<organism evidence="4 5">
    <name type="scientific">Paenibacillus zeirhizosphaerae</name>
    <dbReference type="NCBI Taxonomy" id="2987519"/>
    <lineage>
        <taxon>Bacteria</taxon>
        <taxon>Bacillati</taxon>
        <taxon>Bacillota</taxon>
        <taxon>Bacilli</taxon>
        <taxon>Bacillales</taxon>
        <taxon>Paenibacillaceae</taxon>
        <taxon>Paenibacillus</taxon>
    </lineage>
</organism>
<keyword evidence="2" id="KW-0812">Transmembrane</keyword>
<feature type="transmembrane region" description="Helical" evidence="2">
    <location>
        <begin position="226"/>
        <end position="246"/>
    </location>
</feature>
<evidence type="ECO:0000256" key="1">
    <source>
        <dbReference type="SAM" id="MobiDB-lite"/>
    </source>
</evidence>
<proteinExistence type="predicted"/>
<feature type="region of interest" description="Disordered" evidence="1">
    <location>
        <begin position="196"/>
        <end position="218"/>
    </location>
</feature>
<dbReference type="RefSeq" id="WP_305753962.1">
    <property type="nucleotide sequence ID" value="NZ_JAPCKK010000011.1"/>
</dbReference>
<keyword evidence="5" id="KW-1185">Reference proteome</keyword>
<protein>
    <submittedName>
        <fullName evidence="4">Uncharacterized protein</fullName>
    </submittedName>
</protein>
<name>A0ABT9FNP3_9BACL</name>
<evidence type="ECO:0000256" key="2">
    <source>
        <dbReference type="SAM" id="Phobius"/>
    </source>
</evidence>
<keyword evidence="2" id="KW-1133">Transmembrane helix</keyword>
<feature type="chain" id="PRO_5045409168" evidence="3">
    <location>
        <begin position="25"/>
        <end position="256"/>
    </location>
</feature>
<keyword evidence="2" id="KW-0472">Membrane</keyword>
<dbReference type="EMBL" id="JAPCKK010000011">
    <property type="protein sequence ID" value="MDP4096346.1"/>
    <property type="molecule type" value="Genomic_DNA"/>
</dbReference>
<reference evidence="4 5" key="1">
    <citation type="submission" date="2022-10" db="EMBL/GenBank/DDBJ databases">
        <title>Paenibacillus description and whole genome data of maize root bacterial community.</title>
        <authorList>
            <person name="Marton D."/>
            <person name="Farkas M."/>
            <person name="Cserhati M."/>
        </authorList>
    </citation>
    <scope>NUCLEOTIDE SEQUENCE [LARGE SCALE GENOMIC DNA]</scope>
    <source>
        <strain evidence="4 5">P96</strain>
    </source>
</reference>
<comment type="caution">
    <text evidence="4">The sequence shown here is derived from an EMBL/GenBank/DDBJ whole genome shotgun (WGS) entry which is preliminary data.</text>
</comment>
<accession>A0ABT9FNP3</accession>
<feature type="signal peptide" evidence="3">
    <location>
        <begin position="1"/>
        <end position="24"/>
    </location>
</feature>
<gene>
    <name evidence="4" type="ORF">OIN60_06135</name>
</gene>
<sequence>MLKKFIFFGVSCLLSLSLSLPVFAQSVSEDIESAITQDLKKSEKQISKIQSNSMNPSIEGSYPVYFLSVNSDTYTPDLDNYLNFDGYLFEVADDGGSNLGLAFTDESVNYSEIVQMSTDTNFSSQMAKAKTLVEYSENSKLIYDMAYRVVALVTPEEDSVKVVMLRDSALNSLNQYEVYDFEDFINKIKTAQEKRIQEASQLDTNEPTSGGGAGITSDDPSSGNTLIFLISTFAVIVAGTVSFIFIRTRKKTFLVD</sequence>
<feature type="compositionally biased region" description="Polar residues" evidence="1">
    <location>
        <begin position="198"/>
        <end position="208"/>
    </location>
</feature>
<evidence type="ECO:0000313" key="4">
    <source>
        <dbReference type="EMBL" id="MDP4096346.1"/>
    </source>
</evidence>
<dbReference type="Proteomes" id="UP001241848">
    <property type="component" value="Unassembled WGS sequence"/>
</dbReference>
<evidence type="ECO:0000313" key="5">
    <source>
        <dbReference type="Proteomes" id="UP001241848"/>
    </source>
</evidence>